<reference evidence="3 4" key="1">
    <citation type="submission" date="2017-03" db="EMBL/GenBank/DDBJ databases">
        <title>Genomes of endolithic fungi from Antarctica.</title>
        <authorList>
            <person name="Coleine C."/>
            <person name="Masonjones S."/>
            <person name="Stajich J.E."/>
        </authorList>
    </citation>
    <scope>NUCLEOTIDE SEQUENCE [LARGE SCALE GENOMIC DNA]</scope>
    <source>
        <strain evidence="3 4">CCFEE 5311</strain>
    </source>
</reference>
<evidence type="ECO:0000256" key="1">
    <source>
        <dbReference type="SAM" id="MobiDB-lite"/>
    </source>
</evidence>
<dbReference type="PANTHER" id="PTHR35569:SF1">
    <property type="entry name" value="CYANAMIDE HYDRATASE DDI2-RELATED"/>
    <property type="match status" value="1"/>
</dbReference>
<sequence>MCPPSLQLSTVQSTNTRPMTEDDTIPDCVPSDTLSLAAYAHAFENLHPAILAHSLRVWLFANALARREGSEYANDRRMHLLFVACIFHDMGSCSAYNGPQRFEVEGADAAKQGFLAPHVSESDAHDVWVAIALHTSPGIAERISPLARLIRIAVIIDFKRPAAMRFTNDKEVEAIEAVFPRGEIEKVLGDAVVDQALGMENAEASDAKAPAATWAGVMVKSKRANPEWEGVNKAF</sequence>
<accession>A0A4U0V3S1</accession>
<gene>
    <name evidence="3" type="ORF">B0A54_05799</name>
</gene>
<organism evidence="3 4">
    <name type="scientific">Friedmanniomyces endolithicus</name>
    <dbReference type="NCBI Taxonomy" id="329885"/>
    <lineage>
        <taxon>Eukaryota</taxon>
        <taxon>Fungi</taxon>
        <taxon>Dikarya</taxon>
        <taxon>Ascomycota</taxon>
        <taxon>Pezizomycotina</taxon>
        <taxon>Dothideomycetes</taxon>
        <taxon>Dothideomycetidae</taxon>
        <taxon>Mycosphaerellales</taxon>
        <taxon>Teratosphaeriaceae</taxon>
        <taxon>Friedmanniomyces</taxon>
    </lineage>
</organism>
<dbReference type="InterPro" id="IPR003607">
    <property type="entry name" value="HD/PDEase_dom"/>
</dbReference>
<comment type="caution">
    <text evidence="3">The sequence shown here is derived from an EMBL/GenBank/DDBJ whole genome shotgun (WGS) entry which is preliminary data.</text>
</comment>
<dbReference type="CDD" id="cd00077">
    <property type="entry name" value="HDc"/>
    <property type="match status" value="1"/>
</dbReference>
<dbReference type="Proteomes" id="UP000310066">
    <property type="component" value="Unassembled WGS sequence"/>
</dbReference>
<evidence type="ECO:0000259" key="2">
    <source>
        <dbReference type="SMART" id="SM00471"/>
    </source>
</evidence>
<evidence type="ECO:0000313" key="3">
    <source>
        <dbReference type="EMBL" id="TKA43318.1"/>
    </source>
</evidence>
<proteinExistence type="predicted"/>
<dbReference type="SUPFAM" id="SSF109604">
    <property type="entry name" value="HD-domain/PDEase-like"/>
    <property type="match status" value="1"/>
</dbReference>
<dbReference type="InterPro" id="IPR006674">
    <property type="entry name" value="HD_domain"/>
</dbReference>
<dbReference type="Gene3D" id="1.10.3210.10">
    <property type="entry name" value="Hypothetical protein af1432"/>
    <property type="match status" value="1"/>
</dbReference>
<dbReference type="PANTHER" id="PTHR35569">
    <property type="entry name" value="CYANAMIDE HYDRATASE DDI2-RELATED"/>
    <property type="match status" value="1"/>
</dbReference>
<dbReference type="EMBL" id="NAJP01000019">
    <property type="protein sequence ID" value="TKA43318.1"/>
    <property type="molecule type" value="Genomic_DNA"/>
</dbReference>
<dbReference type="AlphaFoldDB" id="A0A4U0V3S1"/>
<evidence type="ECO:0000313" key="4">
    <source>
        <dbReference type="Proteomes" id="UP000310066"/>
    </source>
</evidence>
<dbReference type="Pfam" id="PF01966">
    <property type="entry name" value="HD"/>
    <property type="match status" value="1"/>
</dbReference>
<name>A0A4U0V3S1_9PEZI</name>
<dbReference type="OrthoDB" id="2378324at2759"/>
<dbReference type="SMART" id="SM00471">
    <property type="entry name" value="HDc"/>
    <property type="match status" value="1"/>
</dbReference>
<dbReference type="STRING" id="329885.A0A4U0V3S1"/>
<feature type="domain" description="HD/PDEase" evidence="2">
    <location>
        <begin position="46"/>
        <end position="168"/>
    </location>
</feature>
<protein>
    <recommendedName>
        <fullName evidence="2">HD/PDEase domain-containing protein</fullName>
    </recommendedName>
</protein>
<feature type="compositionally biased region" description="Polar residues" evidence="1">
    <location>
        <begin position="1"/>
        <end position="18"/>
    </location>
</feature>
<feature type="region of interest" description="Disordered" evidence="1">
    <location>
        <begin position="1"/>
        <end position="25"/>
    </location>
</feature>